<reference evidence="1 2" key="1">
    <citation type="submission" date="2024-07" db="EMBL/GenBank/DDBJ databases">
        <title>Description of Labrys sedimenti sp. nov., isolated from a diclofenac-degrading enrichment culture.</title>
        <authorList>
            <person name="Tancsics A."/>
            <person name="Csepanyi A."/>
        </authorList>
    </citation>
    <scope>NUCLEOTIDE SEQUENCE [LARGE SCALE GENOMIC DNA]</scope>
    <source>
        <strain evidence="1 2">LMG 23578</strain>
    </source>
</reference>
<name>A0ABV3PHN1_9HYPH</name>
<evidence type="ECO:0000313" key="1">
    <source>
        <dbReference type="EMBL" id="MEW9304733.1"/>
    </source>
</evidence>
<protein>
    <submittedName>
        <fullName evidence="1">Uncharacterized protein</fullName>
    </submittedName>
</protein>
<dbReference type="Proteomes" id="UP001555786">
    <property type="component" value="Unassembled WGS sequence"/>
</dbReference>
<dbReference type="RefSeq" id="WP_367623039.1">
    <property type="nucleotide sequence ID" value="NZ_JBFNQD010000001.1"/>
</dbReference>
<evidence type="ECO:0000313" key="2">
    <source>
        <dbReference type="Proteomes" id="UP001555786"/>
    </source>
</evidence>
<comment type="caution">
    <text evidence="1">The sequence shown here is derived from an EMBL/GenBank/DDBJ whole genome shotgun (WGS) entry which is preliminary data.</text>
</comment>
<sequence>MKHQSSPAPAPLFAWPEAIEAARLELARKALVARIKALPVCSHRRIILQHQLTMLTAQLLELETRLKSQL</sequence>
<gene>
    <name evidence="1" type="ORF">ABXS05_04245</name>
</gene>
<organism evidence="1 2">
    <name type="scientific">Labrys neptuniae</name>
    <dbReference type="NCBI Taxonomy" id="376174"/>
    <lineage>
        <taxon>Bacteria</taxon>
        <taxon>Pseudomonadati</taxon>
        <taxon>Pseudomonadota</taxon>
        <taxon>Alphaproteobacteria</taxon>
        <taxon>Hyphomicrobiales</taxon>
        <taxon>Xanthobacteraceae</taxon>
        <taxon>Labrys</taxon>
    </lineage>
</organism>
<accession>A0ABV3PHN1</accession>
<proteinExistence type="predicted"/>
<keyword evidence="2" id="KW-1185">Reference proteome</keyword>
<dbReference type="EMBL" id="JBFNQD010000001">
    <property type="protein sequence ID" value="MEW9304733.1"/>
    <property type="molecule type" value="Genomic_DNA"/>
</dbReference>